<evidence type="ECO:0000256" key="1">
    <source>
        <dbReference type="SAM" id="MobiDB-lite"/>
    </source>
</evidence>
<dbReference type="Proteomes" id="UP000663292">
    <property type="component" value="Chromosome"/>
</dbReference>
<accession>A0A897NQW3</accession>
<evidence type="ECO:0000313" key="4">
    <source>
        <dbReference type="Proteomes" id="UP000663292"/>
    </source>
</evidence>
<reference evidence="3 4" key="1">
    <citation type="submission" date="2020-11" db="EMBL/GenBank/DDBJ databases">
        <title>Carbohydrate-dependent, anaerobic sulfur respiration: A novel catabolism in halophilic archaea.</title>
        <authorList>
            <person name="Sorokin D.Y."/>
            <person name="Messina E."/>
            <person name="Smedile F."/>
            <person name="La Cono V."/>
            <person name="Hallsworth J.E."/>
            <person name="Yakimov M.M."/>
        </authorList>
    </citation>
    <scope>NUCLEOTIDE SEQUENCE [LARGE SCALE GENOMIC DNA]</scope>
    <source>
        <strain evidence="3 4">HSR-Est</strain>
    </source>
</reference>
<keyword evidence="3" id="KW-0326">Glycosidase</keyword>
<proteinExistence type="predicted"/>
<dbReference type="SMART" id="SM00642">
    <property type="entry name" value="Aamy"/>
    <property type="match status" value="1"/>
</dbReference>
<name>A0A897NQW3_9EURY</name>
<dbReference type="RefSeq" id="WP_229120427.1">
    <property type="nucleotide sequence ID" value="NZ_CP064791.1"/>
</dbReference>
<gene>
    <name evidence="3" type="primary">amyA9</name>
    <name evidence="3" type="ORF">HSEST_1643</name>
</gene>
<dbReference type="EMBL" id="CP064791">
    <property type="protein sequence ID" value="QSG15168.1"/>
    <property type="molecule type" value="Genomic_DNA"/>
</dbReference>
<dbReference type="PANTHER" id="PTHR10357">
    <property type="entry name" value="ALPHA-AMYLASE FAMILY MEMBER"/>
    <property type="match status" value="1"/>
</dbReference>
<sequence length="793" mass="87073">MVDGFDPRTPVESYHPGPPRFVTVGDPIRDPVFVLRADTTGLDMDADIDPHDHGRDNLSPRLPEISATPTEYDPTNFEWSVTSVPEGSDGDVLSFATSTTAVPRYDAGDDTVAEFEADVPGRYRLRLDAPDGSHEMTLHAFPGTDPQADPPRIELDASYDEASDSFHVESNAQLAPSSDAAREALSVQFLADDRDMLSTHDIEISGDGTTATVPRDALSGTVGRVHAAAHDGRAISTQDVLELHPDGTVETPNRPPAWLDDAVIYEIFPRSWAGEPGETTFETLVDGDSETGARGVEYLDELGVDAVWLTPIVPAMSAGAVGAPGGPHGYGTLEYMGVAADLVPEGYDDPVEAYRDFVEACNERDIKVVFDLVINHAGRDIYLFEDTIDRTGEPTDSGLLSLPTVESWDHDATTFDWFDRIDVPRYAEDGTVLETAPRPTGFADTRWMPNFNYESLGLRSYILAVADFWAREVGVDGFRCDVAYGVPHSFWMDVRELVRSVDSEFLMLDETLPNDPAYAASQFDMHFDTHGFTHTAQGVATLDPDSRTHPDRLVEDVLARRRQGHPEFTRLLNALENHDELRLLNQAVIDPADPDRESVSDEQWERAMALQRACFAATVALPGVPLIYYGQERAISRYGQGRHRGEGDGRGIRDGEVVPRTDVRPGGRQRAFMNWAEYDNEHLSFYRTLIDLYHDLDVLGPDAALDPIATDSDVLATAFVRDATRLSDVTGPDRVLIVLNFEADPIEVTVPRSVDETNLVTETAVGDGTGALEVETIGVFTLDAPLDHDAVGF</sequence>
<feature type="compositionally biased region" description="Basic and acidic residues" evidence="1">
    <location>
        <begin position="643"/>
        <end position="663"/>
    </location>
</feature>
<evidence type="ECO:0000259" key="2">
    <source>
        <dbReference type="SMART" id="SM00642"/>
    </source>
</evidence>
<feature type="region of interest" description="Disordered" evidence="1">
    <location>
        <begin position="640"/>
        <end position="663"/>
    </location>
</feature>
<dbReference type="SUPFAM" id="SSF51445">
    <property type="entry name" value="(Trans)glycosidases"/>
    <property type="match status" value="1"/>
</dbReference>
<dbReference type="Pfam" id="PF00128">
    <property type="entry name" value="Alpha-amylase"/>
    <property type="match status" value="1"/>
</dbReference>
<feature type="domain" description="Glycosyl hydrolase family 13 catalytic" evidence="2">
    <location>
        <begin position="266"/>
        <end position="664"/>
    </location>
</feature>
<keyword evidence="3" id="KW-0378">Hydrolase</keyword>
<dbReference type="AlphaFoldDB" id="A0A897NQW3"/>
<protein>
    <submittedName>
        <fullName evidence="3">Glycosidase</fullName>
    </submittedName>
</protein>
<dbReference type="GO" id="GO:0016798">
    <property type="term" value="F:hydrolase activity, acting on glycosyl bonds"/>
    <property type="evidence" value="ECO:0007669"/>
    <property type="project" value="UniProtKB-KW"/>
</dbReference>
<organism evidence="3 4">
    <name type="scientific">Halapricum desulfuricans</name>
    <dbReference type="NCBI Taxonomy" id="2841257"/>
    <lineage>
        <taxon>Archaea</taxon>
        <taxon>Methanobacteriati</taxon>
        <taxon>Methanobacteriota</taxon>
        <taxon>Stenosarchaea group</taxon>
        <taxon>Halobacteria</taxon>
        <taxon>Halobacteriales</taxon>
        <taxon>Haloarculaceae</taxon>
        <taxon>Halapricum</taxon>
    </lineage>
</organism>
<evidence type="ECO:0000313" key="3">
    <source>
        <dbReference type="EMBL" id="QSG15168.1"/>
    </source>
</evidence>
<dbReference type="InterPro" id="IPR006047">
    <property type="entry name" value="GH13_cat_dom"/>
</dbReference>
<keyword evidence="4" id="KW-1185">Reference proteome</keyword>
<dbReference type="Gene3D" id="3.20.20.80">
    <property type="entry name" value="Glycosidases"/>
    <property type="match status" value="1"/>
</dbReference>
<dbReference type="GeneID" id="68858278"/>
<dbReference type="InterPro" id="IPR017853">
    <property type="entry name" value="GH"/>
</dbReference>
<dbReference type="GO" id="GO:0005975">
    <property type="term" value="P:carbohydrate metabolic process"/>
    <property type="evidence" value="ECO:0007669"/>
    <property type="project" value="InterPro"/>
</dbReference>